<proteinExistence type="predicted"/>
<dbReference type="EMBL" id="JAAQPH010000001">
    <property type="protein sequence ID" value="NIA67104.1"/>
    <property type="molecule type" value="Genomic_DNA"/>
</dbReference>
<evidence type="ECO:0000259" key="1">
    <source>
        <dbReference type="Pfam" id="PF18029"/>
    </source>
</evidence>
<organism evidence="2 3">
    <name type="scientific">Pelagibius litoralis</name>
    <dbReference type="NCBI Taxonomy" id="374515"/>
    <lineage>
        <taxon>Bacteria</taxon>
        <taxon>Pseudomonadati</taxon>
        <taxon>Pseudomonadota</taxon>
        <taxon>Alphaproteobacteria</taxon>
        <taxon>Rhodospirillales</taxon>
        <taxon>Rhodovibrionaceae</taxon>
        <taxon>Pelagibius</taxon>
    </lineage>
</organism>
<dbReference type="InterPro" id="IPR041581">
    <property type="entry name" value="Glyoxalase_6"/>
</dbReference>
<evidence type="ECO:0000313" key="3">
    <source>
        <dbReference type="Proteomes" id="UP000761264"/>
    </source>
</evidence>
<feature type="domain" description="Glyoxalase-like" evidence="1">
    <location>
        <begin position="9"/>
        <end position="111"/>
    </location>
</feature>
<dbReference type="SUPFAM" id="SSF54593">
    <property type="entry name" value="Glyoxalase/Bleomycin resistance protein/Dihydroxybiphenyl dioxygenase"/>
    <property type="match status" value="1"/>
</dbReference>
<comment type="caution">
    <text evidence="2">The sequence shown here is derived from an EMBL/GenBank/DDBJ whole genome shotgun (WGS) entry which is preliminary data.</text>
</comment>
<dbReference type="RefSeq" id="WP_167220390.1">
    <property type="nucleotide sequence ID" value="NZ_JAAQPH010000001.1"/>
</dbReference>
<name>A0A967C2I2_9PROT</name>
<keyword evidence="3" id="KW-1185">Reference proteome</keyword>
<dbReference type="Proteomes" id="UP000761264">
    <property type="component" value="Unassembled WGS sequence"/>
</dbReference>
<accession>A0A967C2I2</accession>
<reference evidence="2" key="1">
    <citation type="submission" date="2020-03" db="EMBL/GenBank/DDBJ databases">
        <title>Genome of Pelagibius litoralis DSM 21314T.</title>
        <authorList>
            <person name="Wang G."/>
        </authorList>
    </citation>
    <scope>NUCLEOTIDE SEQUENCE</scope>
    <source>
        <strain evidence="2">DSM 21314</strain>
    </source>
</reference>
<protein>
    <submittedName>
        <fullName evidence="2">VOC family protein</fullName>
    </submittedName>
</protein>
<dbReference type="Pfam" id="PF18029">
    <property type="entry name" value="Glyoxalase_6"/>
    <property type="match status" value="1"/>
</dbReference>
<dbReference type="Gene3D" id="3.10.180.10">
    <property type="entry name" value="2,3-Dihydroxybiphenyl 1,2-Dioxygenase, domain 1"/>
    <property type="match status" value="1"/>
</dbReference>
<gene>
    <name evidence="2" type="ORF">HBA54_00695</name>
</gene>
<dbReference type="AlphaFoldDB" id="A0A967C2I2"/>
<dbReference type="CDD" id="cd06587">
    <property type="entry name" value="VOC"/>
    <property type="match status" value="1"/>
</dbReference>
<sequence>MHKSRLTAVVLDCQSDDFERDVQFWGEALGWPAAPLRDGQDPRYRDLKTPSEHPKLLLQQVDHPSRAHIDIETDDIEAEVSRLEALGAKRIAQVKTWWVMEAPSGHRFCVVRPQRADFPGDSREWP</sequence>
<dbReference type="PANTHER" id="PTHR35908">
    <property type="entry name" value="HYPOTHETICAL FUSION PROTEIN"/>
    <property type="match status" value="1"/>
</dbReference>
<dbReference type="InterPro" id="IPR029068">
    <property type="entry name" value="Glyas_Bleomycin-R_OHBP_Dase"/>
</dbReference>
<dbReference type="PANTHER" id="PTHR35908:SF1">
    <property type="entry name" value="CONSERVED PROTEIN"/>
    <property type="match status" value="1"/>
</dbReference>
<evidence type="ECO:0000313" key="2">
    <source>
        <dbReference type="EMBL" id="NIA67104.1"/>
    </source>
</evidence>